<organism evidence="1">
    <name type="scientific">marine sediment metagenome</name>
    <dbReference type="NCBI Taxonomy" id="412755"/>
    <lineage>
        <taxon>unclassified sequences</taxon>
        <taxon>metagenomes</taxon>
        <taxon>ecological metagenomes</taxon>
    </lineage>
</organism>
<reference evidence="1" key="1">
    <citation type="journal article" date="2014" name="Front. Microbiol.">
        <title>High frequency of phylogenetically diverse reductive dehalogenase-homologous genes in deep subseafloor sedimentary metagenomes.</title>
        <authorList>
            <person name="Kawai M."/>
            <person name="Futagami T."/>
            <person name="Toyoda A."/>
            <person name="Takaki Y."/>
            <person name="Nishi S."/>
            <person name="Hori S."/>
            <person name="Arai W."/>
            <person name="Tsubouchi T."/>
            <person name="Morono Y."/>
            <person name="Uchiyama I."/>
            <person name="Ito T."/>
            <person name="Fujiyama A."/>
            <person name="Inagaki F."/>
            <person name="Takami H."/>
        </authorList>
    </citation>
    <scope>NUCLEOTIDE SEQUENCE</scope>
    <source>
        <strain evidence="1">Expedition CK06-06</strain>
    </source>
</reference>
<gene>
    <name evidence="1" type="ORF">S01H4_13318</name>
</gene>
<name>X1A373_9ZZZZ</name>
<dbReference type="EMBL" id="BART01005873">
    <property type="protein sequence ID" value="GAG54706.1"/>
    <property type="molecule type" value="Genomic_DNA"/>
</dbReference>
<sequence length="203" mass="23513">MSNSASKKLALVKALINEFKLEEALQLVKDIEQRKNLTNDEVLRTQAYTARIHFYLGLFDIALKIAEDLYQKSQKNKAPLYSLDSLFIKIFLFYIQENEEWHEILEQLEDLFNSISREESFEFQEREALLLIWKGGSNFSIGNTDLALDYYDKSLTLFKRIDPHSISIPHVLSLMAYPYLLKGELTLAIECNEKALSLIPKGD</sequence>
<evidence type="ECO:0008006" key="2">
    <source>
        <dbReference type="Google" id="ProtNLM"/>
    </source>
</evidence>
<dbReference type="SUPFAM" id="SSF48452">
    <property type="entry name" value="TPR-like"/>
    <property type="match status" value="1"/>
</dbReference>
<dbReference type="Gene3D" id="1.25.40.10">
    <property type="entry name" value="Tetratricopeptide repeat domain"/>
    <property type="match status" value="1"/>
</dbReference>
<proteinExistence type="predicted"/>
<feature type="non-terminal residue" evidence="1">
    <location>
        <position position="203"/>
    </location>
</feature>
<accession>X1A373</accession>
<evidence type="ECO:0000313" key="1">
    <source>
        <dbReference type="EMBL" id="GAG54706.1"/>
    </source>
</evidence>
<dbReference type="AlphaFoldDB" id="X1A373"/>
<dbReference type="InterPro" id="IPR011990">
    <property type="entry name" value="TPR-like_helical_dom_sf"/>
</dbReference>
<protein>
    <recommendedName>
        <fullName evidence="2">MalT-like TPR region domain-containing protein</fullName>
    </recommendedName>
</protein>
<comment type="caution">
    <text evidence="1">The sequence shown here is derived from an EMBL/GenBank/DDBJ whole genome shotgun (WGS) entry which is preliminary data.</text>
</comment>